<evidence type="ECO:0008006" key="5">
    <source>
        <dbReference type="Google" id="ProtNLM"/>
    </source>
</evidence>
<keyword evidence="2" id="KW-0732">Signal</keyword>
<feature type="region of interest" description="Disordered" evidence="1">
    <location>
        <begin position="116"/>
        <end position="193"/>
    </location>
</feature>
<feature type="compositionally biased region" description="Polar residues" evidence="1">
    <location>
        <begin position="173"/>
        <end position="193"/>
    </location>
</feature>
<evidence type="ECO:0000313" key="3">
    <source>
        <dbReference type="EMBL" id="ODM91768.1"/>
    </source>
</evidence>
<dbReference type="EMBL" id="LJIJ01001427">
    <property type="protein sequence ID" value="ODM91768.1"/>
    <property type="molecule type" value="Genomic_DNA"/>
</dbReference>
<feature type="compositionally biased region" description="Polar residues" evidence="1">
    <location>
        <begin position="150"/>
        <end position="161"/>
    </location>
</feature>
<evidence type="ECO:0000313" key="4">
    <source>
        <dbReference type="Proteomes" id="UP000094527"/>
    </source>
</evidence>
<sequence length="327" mass="37441">MKSLTVTLLSTLLDLFGGQIQTDTTTMANRSIHKFGGNAAFPYPAFGTKRQRDLNPPSLASPQFDPMNIFRKSIAFLRDRDADSPAPKMRKKELPKIKIEPGLIRIKSEKELLGTSSISSDSDLDDEGEIKSEPYASSPPSSGSSNCRSTINSYRKTTSRSPKWRSFGADVKFTSTPSSSSRRQNQVAPNGSVSPPPFCFHCKRFGHEKQVCNSSWHYWWPQEMLDRHPWIRRKVRELRKVHLNKHPQYLRFAMNLDRAVEVAEKRKMNQERKSYGKPWHSGSPAPMSPRGRTLFKPNDCHIFSHLYIKSSTFMENEDIVLFMNSYH</sequence>
<gene>
    <name evidence="3" type="ORF">Ocin01_14914</name>
</gene>
<feature type="compositionally biased region" description="Low complexity" evidence="1">
    <location>
        <begin position="133"/>
        <end position="149"/>
    </location>
</feature>
<proteinExistence type="predicted"/>
<evidence type="ECO:0000256" key="1">
    <source>
        <dbReference type="SAM" id="MobiDB-lite"/>
    </source>
</evidence>
<dbReference type="AlphaFoldDB" id="A0A1D2MFJ7"/>
<feature type="signal peptide" evidence="2">
    <location>
        <begin position="1"/>
        <end position="22"/>
    </location>
</feature>
<feature type="region of interest" description="Disordered" evidence="1">
    <location>
        <begin position="268"/>
        <end position="287"/>
    </location>
</feature>
<comment type="caution">
    <text evidence="3">The sequence shown here is derived from an EMBL/GenBank/DDBJ whole genome shotgun (WGS) entry which is preliminary data.</text>
</comment>
<accession>A0A1D2MFJ7</accession>
<evidence type="ECO:0000256" key="2">
    <source>
        <dbReference type="SAM" id="SignalP"/>
    </source>
</evidence>
<dbReference type="Proteomes" id="UP000094527">
    <property type="component" value="Unassembled WGS sequence"/>
</dbReference>
<feature type="chain" id="PRO_5008903950" description="CCHC-type domain-containing protein" evidence="2">
    <location>
        <begin position="23"/>
        <end position="327"/>
    </location>
</feature>
<name>A0A1D2MFJ7_ORCCI</name>
<protein>
    <recommendedName>
        <fullName evidence="5">CCHC-type domain-containing protein</fullName>
    </recommendedName>
</protein>
<keyword evidence="4" id="KW-1185">Reference proteome</keyword>
<organism evidence="3 4">
    <name type="scientific">Orchesella cincta</name>
    <name type="common">Springtail</name>
    <name type="synonym">Podura cincta</name>
    <dbReference type="NCBI Taxonomy" id="48709"/>
    <lineage>
        <taxon>Eukaryota</taxon>
        <taxon>Metazoa</taxon>
        <taxon>Ecdysozoa</taxon>
        <taxon>Arthropoda</taxon>
        <taxon>Hexapoda</taxon>
        <taxon>Collembola</taxon>
        <taxon>Entomobryomorpha</taxon>
        <taxon>Entomobryoidea</taxon>
        <taxon>Orchesellidae</taxon>
        <taxon>Orchesellinae</taxon>
        <taxon>Orchesella</taxon>
    </lineage>
</organism>
<reference evidence="3 4" key="1">
    <citation type="journal article" date="2016" name="Genome Biol. Evol.">
        <title>Gene Family Evolution Reflects Adaptation to Soil Environmental Stressors in the Genome of the Collembolan Orchesella cincta.</title>
        <authorList>
            <person name="Faddeeva-Vakhrusheva A."/>
            <person name="Derks M.F."/>
            <person name="Anvar S.Y."/>
            <person name="Agamennone V."/>
            <person name="Suring W."/>
            <person name="Smit S."/>
            <person name="van Straalen N.M."/>
            <person name="Roelofs D."/>
        </authorList>
    </citation>
    <scope>NUCLEOTIDE SEQUENCE [LARGE SCALE GENOMIC DNA]</scope>
    <source>
        <tissue evidence="3">Mixed pool</tissue>
    </source>
</reference>